<dbReference type="RefSeq" id="WP_285634910.1">
    <property type="nucleotide sequence ID" value="NZ_BSTJ01000017.1"/>
</dbReference>
<evidence type="ECO:0000313" key="2">
    <source>
        <dbReference type="Proteomes" id="UP001165135"/>
    </source>
</evidence>
<gene>
    <name evidence="1" type="ORF">Airi01_093200</name>
</gene>
<accession>A0A9W6VQF7</accession>
<evidence type="ECO:0000313" key="1">
    <source>
        <dbReference type="EMBL" id="GLY81053.1"/>
    </source>
</evidence>
<reference evidence="1" key="1">
    <citation type="submission" date="2023-03" db="EMBL/GenBank/DDBJ databases">
        <title>Actinoallomurus iriomotensis NBRC 103681.</title>
        <authorList>
            <person name="Ichikawa N."/>
            <person name="Sato H."/>
            <person name="Tonouchi N."/>
        </authorList>
    </citation>
    <scope>NUCLEOTIDE SEQUENCE</scope>
    <source>
        <strain evidence="1">NBRC 103681</strain>
    </source>
</reference>
<dbReference type="SUPFAM" id="SSF51182">
    <property type="entry name" value="RmlC-like cupins"/>
    <property type="match status" value="1"/>
</dbReference>
<dbReference type="InterPro" id="IPR011051">
    <property type="entry name" value="RmlC_Cupin_sf"/>
</dbReference>
<name>A0A9W6VQF7_9ACTN</name>
<dbReference type="Proteomes" id="UP001165135">
    <property type="component" value="Unassembled WGS sequence"/>
</dbReference>
<proteinExistence type="predicted"/>
<dbReference type="InterPro" id="IPR014710">
    <property type="entry name" value="RmlC-like_jellyroll"/>
</dbReference>
<dbReference type="EMBL" id="BSTJ01000017">
    <property type="protein sequence ID" value="GLY81053.1"/>
    <property type="molecule type" value="Genomic_DNA"/>
</dbReference>
<sequence>MSEDKPYTRVVITADGGSAFEDAALVLTERRITAGVPPMATAGMAASSGVTYLRSADFDSEPHPAPREQWVVMVRGVIEVEVSDGSRRRFGPGDLVHVSDTTGRGHVTTAVGEPPFEALFVPGGP</sequence>
<comment type="caution">
    <text evidence="1">The sequence shown here is derived from an EMBL/GenBank/DDBJ whole genome shotgun (WGS) entry which is preliminary data.</text>
</comment>
<organism evidence="1 2">
    <name type="scientific">Actinoallomurus iriomotensis</name>
    <dbReference type="NCBI Taxonomy" id="478107"/>
    <lineage>
        <taxon>Bacteria</taxon>
        <taxon>Bacillati</taxon>
        <taxon>Actinomycetota</taxon>
        <taxon>Actinomycetes</taxon>
        <taxon>Streptosporangiales</taxon>
        <taxon>Thermomonosporaceae</taxon>
        <taxon>Actinoallomurus</taxon>
    </lineage>
</organism>
<dbReference type="Gene3D" id="2.60.120.10">
    <property type="entry name" value="Jelly Rolls"/>
    <property type="match status" value="1"/>
</dbReference>
<dbReference type="AlphaFoldDB" id="A0A9W6VQF7"/>
<protein>
    <recommendedName>
        <fullName evidence="3">Cupin domain-containing protein</fullName>
    </recommendedName>
</protein>
<evidence type="ECO:0008006" key="3">
    <source>
        <dbReference type="Google" id="ProtNLM"/>
    </source>
</evidence>